<comment type="caution">
    <text evidence="14">The sequence shown here is derived from an EMBL/GenBank/DDBJ whole genome shotgun (WGS) entry which is preliminary data.</text>
</comment>
<feature type="signal peptide" evidence="11">
    <location>
        <begin position="1"/>
        <end position="23"/>
    </location>
</feature>
<dbReference type="Proteomes" id="UP000604825">
    <property type="component" value="Unassembled WGS sequence"/>
</dbReference>
<dbReference type="FunFam" id="3.30.20.10:FF:000002">
    <property type="entry name" value="Acidic endochitinase pcht28"/>
    <property type="match status" value="1"/>
</dbReference>
<feature type="active site" description="Proton donor" evidence="9">
    <location>
        <position position="91"/>
    </location>
</feature>
<evidence type="ECO:0000259" key="13">
    <source>
        <dbReference type="PROSITE" id="PS00774"/>
    </source>
</evidence>
<dbReference type="GO" id="GO:0006032">
    <property type="term" value="P:chitin catabolic process"/>
    <property type="evidence" value="ECO:0007669"/>
    <property type="project" value="InterPro"/>
</dbReference>
<feature type="domain" description="Glycoside hydrolase family 19 catalytic" evidence="12">
    <location>
        <begin position="46"/>
        <end position="68"/>
    </location>
</feature>
<evidence type="ECO:0000259" key="12">
    <source>
        <dbReference type="PROSITE" id="PS00773"/>
    </source>
</evidence>
<evidence type="ECO:0000256" key="5">
    <source>
        <dbReference type="ARBA" id="ARBA00023157"/>
    </source>
</evidence>
<evidence type="ECO:0000256" key="2">
    <source>
        <dbReference type="ARBA" id="ARBA00012729"/>
    </source>
</evidence>
<dbReference type="GO" id="GO:0050832">
    <property type="term" value="P:defense response to fungus"/>
    <property type="evidence" value="ECO:0007669"/>
    <property type="project" value="TreeGrafter"/>
</dbReference>
<dbReference type="PANTHER" id="PTHR22595:SF171">
    <property type="entry name" value="BASIC ENDOCHITINASE B"/>
    <property type="match status" value="1"/>
</dbReference>
<protein>
    <recommendedName>
        <fullName evidence="2">chitinase</fullName>
        <ecNumber evidence="2">3.2.1.14</ecNumber>
    </recommendedName>
</protein>
<dbReference type="Gene3D" id="1.10.530.10">
    <property type="match status" value="1"/>
</dbReference>
<dbReference type="PROSITE" id="PS00773">
    <property type="entry name" value="CHITINASE_19_1"/>
    <property type="match status" value="1"/>
</dbReference>
<feature type="disulfide bond" evidence="10">
    <location>
        <begin position="46"/>
        <end position="108"/>
    </location>
</feature>
<dbReference type="Gene3D" id="3.30.20.10">
    <property type="entry name" value="Endochitinase, domain 2"/>
    <property type="match status" value="1"/>
</dbReference>
<keyword evidence="8" id="KW-0624">Polysaccharide degradation</keyword>
<accession>A0A811MT34</accession>
<evidence type="ECO:0000256" key="6">
    <source>
        <dbReference type="ARBA" id="ARBA00023277"/>
    </source>
</evidence>
<dbReference type="InterPro" id="IPR016283">
    <property type="entry name" value="Glyco_hydro_19"/>
</dbReference>
<comment type="catalytic activity">
    <reaction evidence="1">
        <text>Random endo-hydrolysis of N-acetyl-beta-D-glucosaminide (1-&gt;4)-beta-linkages in chitin and chitodextrins.</text>
        <dbReference type="EC" id="3.2.1.14"/>
    </reaction>
</comment>
<dbReference type="OrthoDB" id="5985073at2759"/>
<dbReference type="GO" id="GO:0016998">
    <property type="term" value="P:cell wall macromolecule catabolic process"/>
    <property type="evidence" value="ECO:0007669"/>
    <property type="project" value="InterPro"/>
</dbReference>
<dbReference type="PIRSF" id="PIRSF001060">
    <property type="entry name" value="Endochitinase"/>
    <property type="match status" value="1"/>
</dbReference>
<keyword evidence="4" id="KW-0378">Hydrolase</keyword>
<dbReference type="SUPFAM" id="SSF53955">
    <property type="entry name" value="Lysozyme-like"/>
    <property type="match status" value="1"/>
</dbReference>
<proteinExistence type="predicted"/>
<reference evidence="14" key="1">
    <citation type="submission" date="2020-10" db="EMBL/GenBank/DDBJ databases">
        <authorList>
            <person name="Han B."/>
            <person name="Lu T."/>
            <person name="Zhao Q."/>
            <person name="Huang X."/>
            <person name="Zhao Y."/>
        </authorList>
    </citation>
    <scope>NUCLEOTIDE SEQUENCE</scope>
</reference>
<evidence type="ECO:0000256" key="1">
    <source>
        <dbReference type="ARBA" id="ARBA00000822"/>
    </source>
</evidence>
<evidence type="ECO:0000256" key="11">
    <source>
        <dbReference type="SAM" id="SignalP"/>
    </source>
</evidence>
<feature type="chain" id="PRO_5032507824" description="chitinase" evidence="11">
    <location>
        <begin position="24"/>
        <end position="252"/>
    </location>
</feature>
<feature type="disulfide bond" evidence="10">
    <location>
        <begin position="214"/>
        <end position="246"/>
    </location>
</feature>
<evidence type="ECO:0000256" key="3">
    <source>
        <dbReference type="ARBA" id="ARBA00022729"/>
    </source>
</evidence>
<gene>
    <name evidence="14" type="ORF">NCGR_LOCUS7739</name>
</gene>
<dbReference type="PANTHER" id="PTHR22595">
    <property type="entry name" value="CHITINASE-RELATED"/>
    <property type="match status" value="1"/>
</dbReference>
<evidence type="ECO:0000256" key="7">
    <source>
        <dbReference type="ARBA" id="ARBA00023295"/>
    </source>
</evidence>
<evidence type="ECO:0000256" key="8">
    <source>
        <dbReference type="ARBA" id="ARBA00023326"/>
    </source>
</evidence>
<feature type="domain" description="Glycoside hydrolase family 19 catalytic" evidence="13">
    <location>
        <begin position="159"/>
        <end position="169"/>
    </location>
</feature>
<dbReference type="CDD" id="cd00325">
    <property type="entry name" value="chitinase_GH19"/>
    <property type="match status" value="1"/>
</dbReference>
<evidence type="ECO:0000256" key="4">
    <source>
        <dbReference type="ARBA" id="ARBA00022801"/>
    </source>
</evidence>
<dbReference type="InterPro" id="IPR023346">
    <property type="entry name" value="Lysozyme-like_dom_sf"/>
</dbReference>
<keyword evidence="6" id="KW-0119">Carbohydrate metabolism</keyword>
<dbReference type="InterPro" id="IPR000726">
    <property type="entry name" value="Glyco_hydro_19_cat"/>
</dbReference>
<keyword evidence="5 10" id="KW-1015">Disulfide bond</keyword>
<keyword evidence="7" id="KW-0326">Glycosidase</keyword>
<evidence type="ECO:0000256" key="10">
    <source>
        <dbReference type="PIRSR" id="PIRSR001060-2"/>
    </source>
</evidence>
<sequence length="252" mass="26895">MARFAVVACAAAAAALLLGVAAADVASIITQDVYNQMLPNRDNPLCPANGFYTYDAFIQAASSFPGFGTSGSTDELNRRELAAFFGQTSHETTGGTRGAADQFQWGYCFKEEISKATSPPYYGRGPIQLTGQVNYQQAGDAIGQDLVSNPDLVSSDPVVSFKTAIWFWMTAQSPKPSCHDVILGNWAPSDADAAAGRVPGYGAITNIINGGIECGVGPNDANVDRIGYYQRYCDMFGVGYGDNLDCYSQQHF</sequence>
<name>A0A811MT34_9POAL</name>
<dbReference type="AlphaFoldDB" id="A0A811MT34"/>
<dbReference type="PROSITE" id="PS00774">
    <property type="entry name" value="CHITINASE_19_2"/>
    <property type="match status" value="1"/>
</dbReference>
<keyword evidence="3 11" id="KW-0732">Signal</keyword>
<dbReference type="GO" id="GO:0008843">
    <property type="term" value="F:endochitinase activity"/>
    <property type="evidence" value="ECO:0007669"/>
    <property type="project" value="UniProtKB-EC"/>
</dbReference>
<evidence type="ECO:0000313" key="14">
    <source>
        <dbReference type="EMBL" id="CAD6211868.1"/>
    </source>
</evidence>
<evidence type="ECO:0000313" key="15">
    <source>
        <dbReference type="Proteomes" id="UP000604825"/>
    </source>
</evidence>
<keyword evidence="15" id="KW-1185">Reference proteome</keyword>
<dbReference type="Pfam" id="PF00182">
    <property type="entry name" value="Glyco_hydro_19"/>
    <property type="match status" value="1"/>
</dbReference>
<organism evidence="14 15">
    <name type="scientific">Miscanthus lutarioriparius</name>
    <dbReference type="NCBI Taxonomy" id="422564"/>
    <lineage>
        <taxon>Eukaryota</taxon>
        <taxon>Viridiplantae</taxon>
        <taxon>Streptophyta</taxon>
        <taxon>Embryophyta</taxon>
        <taxon>Tracheophyta</taxon>
        <taxon>Spermatophyta</taxon>
        <taxon>Magnoliopsida</taxon>
        <taxon>Liliopsida</taxon>
        <taxon>Poales</taxon>
        <taxon>Poaceae</taxon>
        <taxon>PACMAD clade</taxon>
        <taxon>Panicoideae</taxon>
        <taxon>Andropogonodae</taxon>
        <taxon>Andropogoneae</taxon>
        <taxon>Saccharinae</taxon>
        <taxon>Miscanthus</taxon>
    </lineage>
</organism>
<dbReference type="EMBL" id="CAJGYO010000002">
    <property type="protein sequence ID" value="CAD6211868.1"/>
    <property type="molecule type" value="Genomic_DNA"/>
</dbReference>
<dbReference type="EC" id="3.2.1.14" evidence="2"/>
<dbReference type="GO" id="GO:0000272">
    <property type="term" value="P:polysaccharide catabolic process"/>
    <property type="evidence" value="ECO:0007669"/>
    <property type="project" value="UniProtKB-KW"/>
</dbReference>
<evidence type="ECO:0000256" key="9">
    <source>
        <dbReference type="PIRSR" id="PIRSR001060-1"/>
    </source>
</evidence>